<evidence type="ECO:0000259" key="2">
    <source>
        <dbReference type="Pfam" id="PF25954"/>
    </source>
</evidence>
<evidence type="ECO:0000313" key="4">
    <source>
        <dbReference type="Proteomes" id="UP000618319"/>
    </source>
</evidence>
<proteinExistence type="inferred from homology"/>
<dbReference type="SUPFAM" id="SSF111369">
    <property type="entry name" value="HlyD-like secretion proteins"/>
    <property type="match status" value="1"/>
</dbReference>
<comment type="similarity">
    <text evidence="1">Belongs to the membrane fusion protein (MFP) (TC 8.A.1) family.</text>
</comment>
<dbReference type="PANTHER" id="PTHR30469:SF15">
    <property type="entry name" value="HLYD FAMILY OF SECRETION PROTEINS"/>
    <property type="match status" value="1"/>
</dbReference>
<dbReference type="Gene3D" id="2.40.50.100">
    <property type="match status" value="1"/>
</dbReference>
<dbReference type="NCBIfam" id="TIGR01730">
    <property type="entry name" value="RND_mfp"/>
    <property type="match status" value="1"/>
</dbReference>
<feature type="domain" description="CusB-like beta-barrel" evidence="2">
    <location>
        <begin position="208"/>
        <end position="277"/>
    </location>
</feature>
<dbReference type="InterPro" id="IPR058792">
    <property type="entry name" value="Beta-barrel_RND_2"/>
</dbReference>
<keyword evidence="4" id="KW-1185">Reference proteome</keyword>
<dbReference type="Pfam" id="PF25954">
    <property type="entry name" value="Beta-barrel_RND_2"/>
    <property type="match status" value="1"/>
</dbReference>
<gene>
    <name evidence="3" type="ORF">C4F40_16570</name>
</gene>
<name>A0ABR9TAH5_9SPHI</name>
<organism evidence="3 4">
    <name type="scientific">Sphingobacterium pedocola</name>
    <dbReference type="NCBI Taxonomy" id="2082722"/>
    <lineage>
        <taxon>Bacteria</taxon>
        <taxon>Pseudomonadati</taxon>
        <taxon>Bacteroidota</taxon>
        <taxon>Sphingobacteriia</taxon>
        <taxon>Sphingobacteriales</taxon>
        <taxon>Sphingobacteriaceae</taxon>
        <taxon>Sphingobacterium</taxon>
    </lineage>
</organism>
<comment type="caution">
    <text evidence="3">The sequence shown here is derived from an EMBL/GenBank/DDBJ whole genome shotgun (WGS) entry which is preliminary data.</text>
</comment>
<dbReference type="InterPro" id="IPR006143">
    <property type="entry name" value="RND_pump_MFP"/>
</dbReference>
<dbReference type="Proteomes" id="UP000618319">
    <property type="component" value="Unassembled WGS sequence"/>
</dbReference>
<sequence>MFLWRLSILGTLLYGACTDSKLKEAEDGVQTVLPGETAQVKAFVLKSKTFNHELISNGAIVAAEKVDLRFAGAEIVEEIYVKNGEKVKKGQKIARLAQFKLESALKQAADNLEKSSLELQDVLISQGYALKDSLKVPAETMKIAKIKSNYENSTIQYELARYHLDHSVLYAPYDGIVANLFAKKYNMPSGNEPFCTIIASQSLDALFTVLESELPLIRKGDQVQLSPFSYQDYTVAAVIDEINPVVDENGMVKVKARIAGSSSRLYEGMHIKIRVQRSAGSQLIIPKEALVLRNNKKVVFTAKDHKAHWNYVETGLENSTGYVVTEGLTDGDSIIYDGNLNLAHETPILILNQKYP</sequence>
<dbReference type="EMBL" id="PSKQ01000023">
    <property type="protein sequence ID" value="MBE8722341.1"/>
    <property type="molecule type" value="Genomic_DNA"/>
</dbReference>
<accession>A0ABR9TAH5</accession>
<dbReference type="Gene3D" id="2.40.420.20">
    <property type="match status" value="1"/>
</dbReference>
<evidence type="ECO:0000313" key="3">
    <source>
        <dbReference type="EMBL" id="MBE8722341.1"/>
    </source>
</evidence>
<dbReference type="PANTHER" id="PTHR30469">
    <property type="entry name" value="MULTIDRUG RESISTANCE PROTEIN MDTA"/>
    <property type="match status" value="1"/>
</dbReference>
<evidence type="ECO:0000256" key="1">
    <source>
        <dbReference type="ARBA" id="ARBA00009477"/>
    </source>
</evidence>
<reference evidence="3 4" key="1">
    <citation type="submission" date="2018-02" db="EMBL/GenBank/DDBJ databases">
        <title>Sphingobacterium KA21.</title>
        <authorList>
            <person name="Vasarhelyi B.M."/>
            <person name="Deshmukh S."/>
            <person name="Balint B."/>
            <person name="Kukolya J."/>
        </authorList>
    </citation>
    <scope>NUCLEOTIDE SEQUENCE [LARGE SCALE GENOMIC DNA]</scope>
    <source>
        <strain evidence="3 4">Ka21</strain>
    </source>
</reference>
<dbReference type="Gene3D" id="2.40.30.170">
    <property type="match status" value="1"/>
</dbReference>
<protein>
    <submittedName>
        <fullName evidence="3">Efflux RND transporter periplasmic adaptor subunit</fullName>
    </submittedName>
</protein>